<dbReference type="EMBL" id="FCNL01000041">
    <property type="protein sequence ID" value="CVI25149.1"/>
    <property type="molecule type" value="Genomic_DNA"/>
</dbReference>
<proteinExistence type="predicted"/>
<comment type="caution">
    <text evidence="1">The sequence shown here is derived from an EMBL/GenBank/DDBJ whole genome shotgun (WGS) entry which is preliminary data.</text>
</comment>
<organism evidence="1 2">
    <name type="scientific">Agrobacterium tumefaciens str. B6</name>
    <dbReference type="NCBI Taxonomy" id="1183423"/>
    <lineage>
        <taxon>Bacteria</taxon>
        <taxon>Pseudomonadati</taxon>
        <taxon>Pseudomonadota</taxon>
        <taxon>Alphaproteobacteria</taxon>
        <taxon>Hyphomicrobiales</taxon>
        <taxon>Rhizobiaceae</taxon>
        <taxon>Rhizobium/Agrobacterium group</taxon>
        <taxon>Agrobacterium</taxon>
        <taxon>Agrobacterium tumefaciens complex</taxon>
    </lineage>
</organism>
<gene>
    <name evidence="1" type="ORF">AGR4A_pAt20021</name>
</gene>
<dbReference type="Proteomes" id="UP000192074">
    <property type="component" value="Unassembled WGS sequence"/>
</dbReference>
<reference evidence="1 2" key="1">
    <citation type="submission" date="2016-01" db="EMBL/GenBank/DDBJ databases">
        <authorList>
            <person name="Regsiter A."/>
            <person name="william w."/>
        </authorList>
    </citation>
    <scope>NUCLEOTIDE SEQUENCE [LARGE SCALE GENOMIC DNA]</scope>
    <source>
        <strain evidence="1 2">B6</strain>
    </source>
</reference>
<protein>
    <submittedName>
        <fullName evidence="1">Uncharacterized protein</fullName>
    </submittedName>
</protein>
<sequence length="41" mass="4435">MPIMANPTQIDRHGLLEVHDISGTLIGTMVLGTIVPIRRPA</sequence>
<name>A0A822VCL8_AGRTU</name>
<evidence type="ECO:0000313" key="2">
    <source>
        <dbReference type="Proteomes" id="UP000192074"/>
    </source>
</evidence>
<accession>A0A822VCL8</accession>
<dbReference type="AlphaFoldDB" id="A0A822VCL8"/>
<evidence type="ECO:0000313" key="1">
    <source>
        <dbReference type="EMBL" id="CVI25149.1"/>
    </source>
</evidence>